<evidence type="ECO:0000313" key="5">
    <source>
        <dbReference type="EMBL" id="MFL9829727.1"/>
    </source>
</evidence>
<protein>
    <submittedName>
        <fullName evidence="5">Helix-turn-helix domain-containing protein</fullName>
    </submittedName>
</protein>
<dbReference type="InterPro" id="IPR018060">
    <property type="entry name" value="HTH_AraC"/>
</dbReference>
<dbReference type="RefSeq" id="WP_408079652.1">
    <property type="nucleotide sequence ID" value="NZ_JBELQA010000001.1"/>
</dbReference>
<feature type="domain" description="HTH araC/xylS-type" evidence="4">
    <location>
        <begin position="191"/>
        <end position="289"/>
    </location>
</feature>
<organism evidence="5 6">
    <name type="scientific">Flavobacterium plantiphilum</name>
    <dbReference type="NCBI Taxonomy" id="3163297"/>
    <lineage>
        <taxon>Bacteria</taxon>
        <taxon>Pseudomonadati</taxon>
        <taxon>Bacteroidota</taxon>
        <taxon>Flavobacteriia</taxon>
        <taxon>Flavobacteriales</taxon>
        <taxon>Flavobacteriaceae</taxon>
        <taxon>Flavobacterium</taxon>
    </lineage>
</organism>
<evidence type="ECO:0000259" key="4">
    <source>
        <dbReference type="PROSITE" id="PS01124"/>
    </source>
</evidence>
<evidence type="ECO:0000313" key="6">
    <source>
        <dbReference type="Proteomes" id="UP001629260"/>
    </source>
</evidence>
<dbReference type="PRINTS" id="PR00032">
    <property type="entry name" value="HTHARAC"/>
</dbReference>
<dbReference type="EMBL" id="JBELQA010000001">
    <property type="protein sequence ID" value="MFL9829727.1"/>
    <property type="molecule type" value="Genomic_DNA"/>
</dbReference>
<dbReference type="PANTHER" id="PTHR43280">
    <property type="entry name" value="ARAC-FAMILY TRANSCRIPTIONAL REGULATOR"/>
    <property type="match status" value="1"/>
</dbReference>
<sequence length="291" mass="33159">MRMLRTLLHIDLDQLPVRGFDIQILKDCRFKKGGEDWFVAINTAVLVIKEGSVSIENKDSICELYAKDLLVLSKFNAYRIVSITHPLHLFYVSFTPDFVLRHCHKSELVDAFYFFIGKNQQKVSLNTKSFLILSLICKLLYQLYSDNDSHLTPGSLKQISFHLFLSELRNIYGQFAADYHLNFSRNEYLTVRFLSLVALHFQQQHHISFYSSALYVTAGHLNKVVKAVTGKNVKKLLAYALVTEAKTALGDGDKTIVEIGESLGFSSASAFSVFFKKHTGLSPNQYRKQLC</sequence>
<dbReference type="SMART" id="SM00342">
    <property type="entry name" value="HTH_ARAC"/>
    <property type="match status" value="1"/>
</dbReference>
<reference evidence="5 6" key="1">
    <citation type="submission" date="2024-06" db="EMBL/GenBank/DDBJ databases">
        <authorList>
            <person name="Kaempfer P."/>
            <person name="Viver T."/>
        </authorList>
    </citation>
    <scope>NUCLEOTIDE SEQUENCE [LARGE SCALE GENOMIC DNA]</scope>
    <source>
        <strain evidence="5 6">ST-87</strain>
    </source>
</reference>
<dbReference type="PANTHER" id="PTHR43280:SF32">
    <property type="entry name" value="TRANSCRIPTIONAL REGULATORY PROTEIN"/>
    <property type="match status" value="1"/>
</dbReference>
<accession>A0ABW8XQG9</accession>
<dbReference type="InterPro" id="IPR020449">
    <property type="entry name" value="Tscrpt_reg_AraC-type_HTH"/>
</dbReference>
<keyword evidence="3" id="KW-0804">Transcription</keyword>
<evidence type="ECO:0000256" key="2">
    <source>
        <dbReference type="ARBA" id="ARBA00023125"/>
    </source>
</evidence>
<dbReference type="Proteomes" id="UP001629260">
    <property type="component" value="Unassembled WGS sequence"/>
</dbReference>
<name>A0ABW8XQG9_9FLAO</name>
<dbReference type="Pfam" id="PF12833">
    <property type="entry name" value="HTH_18"/>
    <property type="match status" value="1"/>
</dbReference>
<comment type="caution">
    <text evidence="5">The sequence shown here is derived from an EMBL/GenBank/DDBJ whole genome shotgun (WGS) entry which is preliminary data.</text>
</comment>
<proteinExistence type="predicted"/>
<dbReference type="Gene3D" id="1.10.10.60">
    <property type="entry name" value="Homeodomain-like"/>
    <property type="match status" value="1"/>
</dbReference>
<evidence type="ECO:0000256" key="3">
    <source>
        <dbReference type="ARBA" id="ARBA00023163"/>
    </source>
</evidence>
<dbReference type="SUPFAM" id="SSF46689">
    <property type="entry name" value="Homeodomain-like"/>
    <property type="match status" value="1"/>
</dbReference>
<dbReference type="PROSITE" id="PS01124">
    <property type="entry name" value="HTH_ARAC_FAMILY_2"/>
    <property type="match status" value="1"/>
</dbReference>
<keyword evidence="2" id="KW-0238">DNA-binding</keyword>
<evidence type="ECO:0000256" key="1">
    <source>
        <dbReference type="ARBA" id="ARBA00023015"/>
    </source>
</evidence>
<dbReference type="InterPro" id="IPR009057">
    <property type="entry name" value="Homeodomain-like_sf"/>
</dbReference>
<keyword evidence="1" id="KW-0805">Transcription regulation</keyword>
<gene>
    <name evidence="5" type="ORF">ABS764_02585</name>
</gene>
<keyword evidence="6" id="KW-1185">Reference proteome</keyword>